<organism evidence="1">
    <name type="scientific">Anguilla anguilla</name>
    <name type="common">European freshwater eel</name>
    <name type="synonym">Muraena anguilla</name>
    <dbReference type="NCBI Taxonomy" id="7936"/>
    <lineage>
        <taxon>Eukaryota</taxon>
        <taxon>Metazoa</taxon>
        <taxon>Chordata</taxon>
        <taxon>Craniata</taxon>
        <taxon>Vertebrata</taxon>
        <taxon>Euteleostomi</taxon>
        <taxon>Actinopterygii</taxon>
        <taxon>Neopterygii</taxon>
        <taxon>Teleostei</taxon>
        <taxon>Anguilliformes</taxon>
        <taxon>Anguillidae</taxon>
        <taxon>Anguilla</taxon>
    </lineage>
</organism>
<proteinExistence type="predicted"/>
<accession>A0A0E9VMT0</accession>
<dbReference type="AlphaFoldDB" id="A0A0E9VMT0"/>
<sequence>MSLSSRLSPQSPEYTPSGSLAQQQISLAAVLLTQSSDWGDSTLWQSVQN</sequence>
<reference evidence="1" key="2">
    <citation type="journal article" date="2015" name="Fish Shellfish Immunol.">
        <title>Early steps in the European eel (Anguilla anguilla)-Vibrio vulnificus interaction in the gills: Role of the RtxA13 toxin.</title>
        <authorList>
            <person name="Callol A."/>
            <person name="Pajuelo D."/>
            <person name="Ebbesson L."/>
            <person name="Teles M."/>
            <person name="MacKenzie S."/>
            <person name="Amaro C."/>
        </authorList>
    </citation>
    <scope>NUCLEOTIDE SEQUENCE</scope>
</reference>
<evidence type="ECO:0000313" key="1">
    <source>
        <dbReference type="EMBL" id="JAH79352.1"/>
    </source>
</evidence>
<reference evidence="1" key="1">
    <citation type="submission" date="2014-11" db="EMBL/GenBank/DDBJ databases">
        <authorList>
            <person name="Amaro Gonzalez C."/>
        </authorList>
    </citation>
    <scope>NUCLEOTIDE SEQUENCE</scope>
</reference>
<protein>
    <submittedName>
        <fullName evidence="1">Uncharacterized protein</fullName>
    </submittedName>
</protein>
<name>A0A0E9VMT0_ANGAN</name>
<dbReference type="EMBL" id="GBXM01029225">
    <property type="protein sequence ID" value="JAH79352.1"/>
    <property type="molecule type" value="Transcribed_RNA"/>
</dbReference>